<dbReference type="AlphaFoldDB" id="A0ABC8TY60"/>
<gene>
    <name evidence="1" type="ORF">ILEXP_LOCUS43775</name>
</gene>
<organism evidence="1 2">
    <name type="scientific">Ilex paraguariensis</name>
    <name type="common">yerba mate</name>
    <dbReference type="NCBI Taxonomy" id="185542"/>
    <lineage>
        <taxon>Eukaryota</taxon>
        <taxon>Viridiplantae</taxon>
        <taxon>Streptophyta</taxon>
        <taxon>Embryophyta</taxon>
        <taxon>Tracheophyta</taxon>
        <taxon>Spermatophyta</taxon>
        <taxon>Magnoliopsida</taxon>
        <taxon>eudicotyledons</taxon>
        <taxon>Gunneridae</taxon>
        <taxon>Pentapetalae</taxon>
        <taxon>asterids</taxon>
        <taxon>campanulids</taxon>
        <taxon>Aquifoliales</taxon>
        <taxon>Aquifoliaceae</taxon>
        <taxon>Ilex</taxon>
    </lineage>
</organism>
<name>A0ABC8TY60_9AQUA</name>
<proteinExistence type="predicted"/>
<evidence type="ECO:0000313" key="1">
    <source>
        <dbReference type="EMBL" id="CAK9174035.1"/>
    </source>
</evidence>
<keyword evidence="2" id="KW-1185">Reference proteome</keyword>
<evidence type="ECO:0000313" key="2">
    <source>
        <dbReference type="Proteomes" id="UP001642360"/>
    </source>
</evidence>
<accession>A0ABC8TY60</accession>
<comment type="caution">
    <text evidence="1">The sequence shown here is derived from an EMBL/GenBank/DDBJ whole genome shotgun (WGS) entry which is preliminary data.</text>
</comment>
<reference evidence="1 2" key="1">
    <citation type="submission" date="2024-02" db="EMBL/GenBank/DDBJ databases">
        <authorList>
            <person name="Vignale AGUSTIN F."/>
            <person name="Sosa J E."/>
            <person name="Modenutti C."/>
        </authorList>
    </citation>
    <scope>NUCLEOTIDE SEQUENCE [LARGE SCALE GENOMIC DNA]</scope>
</reference>
<protein>
    <submittedName>
        <fullName evidence="1">Uncharacterized protein</fullName>
    </submittedName>
</protein>
<sequence length="104" mass="11892">MVFFLVIGNTCEDTNGVSWETEISNPQISDAPHMANSFFKLGILFLVQRTARLPLPRGCEKFRQRYGFRSGSGPDGGCEIFREGYGLRPARRLQRLRYSERDMA</sequence>
<dbReference type="Proteomes" id="UP001642360">
    <property type="component" value="Unassembled WGS sequence"/>
</dbReference>
<dbReference type="EMBL" id="CAUOFW020006280">
    <property type="protein sequence ID" value="CAK9174035.1"/>
    <property type="molecule type" value="Genomic_DNA"/>
</dbReference>